<evidence type="ECO:0000313" key="2">
    <source>
        <dbReference type="Proteomes" id="UP000504610"/>
    </source>
</evidence>
<dbReference type="GeneID" id="130494266"/>
<dbReference type="RefSeq" id="XP_056866236.1">
    <property type="nucleotide sequence ID" value="XM_057010256.1"/>
</dbReference>
<dbReference type="Proteomes" id="UP000504610">
    <property type="component" value="Chromosome 4"/>
</dbReference>
<dbReference type="RefSeq" id="XP_056867106.1">
    <property type="nucleotide sequence ID" value="XM_057011126.1"/>
</dbReference>
<proteinExistence type="predicted"/>
<dbReference type="AlphaFoldDB" id="A0A9W3DIV8"/>
<evidence type="ECO:0000313" key="3">
    <source>
        <dbReference type="RefSeq" id="XP_056863810.1"/>
    </source>
</evidence>
<reference evidence="2" key="1">
    <citation type="journal article" date="2019" name="Database">
        <title>The radish genome database (RadishGD): an integrated information resource for radish genomics.</title>
        <authorList>
            <person name="Yu H.J."/>
            <person name="Baek S."/>
            <person name="Lee Y.J."/>
            <person name="Cho A."/>
            <person name="Mun J.H."/>
        </authorList>
    </citation>
    <scope>NUCLEOTIDE SEQUENCE [LARGE SCALE GENOMIC DNA]</scope>
    <source>
        <strain evidence="2">cv. WK10039</strain>
    </source>
</reference>
<organism evidence="2 3">
    <name type="scientific">Raphanus sativus</name>
    <name type="common">Radish</name>
    <name type="synonym">Raphanus raphanistrum var. sativus</name>
    <dbReference type="NCBI Taxonomy" id="3726"/>
    <lineage>
        <taxon>Eukaryota</taxon>
        <taxon>Viridiplantae</taxon>
        <taxon>Streptophyta</taxon>
        <taxon>Embryophyta</taxon>
        <taxon>Tracheophyta</taxon>
        <taxon>Spermatophyta</taxon>
        <taxon>Magnoliopsida</taxon>
        <taxon>eudicotyledons</taxon>
        <taxon>Gunneridae</taxon>
        <taxon>Pentapetalae</taxon>
        <taxon>rosids</taxon>
        <taxon>malvids</taxon>
        <taxon>Brassicales</taxon>
        <taxon>Brassicaceae</taxon>
        <taxon>Brassiceae</taxon>
        <taxon>Raphanus</taxon>
    </lineage>
</organism>
<accession>A0A9W3DIV8</accession>
<evidence type="ECO:0000313" key="5">
    <source>
        <dbReference type="RefSeq" id="XP_056867106.1"/>
    </source>
</evidence>
<feature type="compositionally biased region" description="Basic and acidic residues" evidence="1">
    <location>
        <begin position="12"/>
        <end position="21"/>
    </location>
</feature>
<reference evidence="3 4" key="2">
    <citation type="submission" date="2025-04" db="UniProtKB">
        <authorList>
            <consortium name="RefSeq"/>
        </authorList>
    </citation>
    <scope>IDENTIFICATION</scope>
    <source>
        <tissue evidence="3 4">Leaf</tissue>
    </source>
</reference>
<feature type="compositionally biased region" description="Basic and acidic residues" evidence="1">
    <location>
        <begin position="29"/>
        <end position="61"/>
    </location>
</feature>
<evidence type="ECO:0000256" key="1">
    <source>
        <dbReference type="SAM" id="MobiDB-lite"/>
    </source>
</evidence>
<feature type="region of interest" description="Disordered" evidence="1">
    <location>
        <begin position="1"/>
        <end position="61"/>
    </location>
</feature>
<name>A0A9W3DIV8_RAPSA</name>
<keyword evidence="2" id="KW-1185">Reference proteome</keyword>
<gene>
    <name evidence="3" type="primary">LOC130494266</name>
    <name evidence="5" type="synonym">LOC108860540</name>
    <name evidence="4" type="synonym">LOC130494706</name>
</gene>
<evidence type="ECO:0000313" key="4">
    <source>
        <dbReference type="RefSeq" id="XP_056866236.1"/>
    </source>
</evidence>
<dbReference type="Proteomes" id="UP000504610">
    <property type="component" value="Chromosome 5"/>
</dbReference>
<sequence>MSDGENSVMEIEEAKKTDTRTESTSIEETEGHATDLRTRESYGRTDRRRERDPRSSGEKMVKCRHGFLRRMQLRRVNIQLAPV</sequence>
<protein>
    <submittedName>
        <fullName evidence="5">Uncharacterized protein LOC108860540 isoform X2</fullName>
    </submittedName>
    <submittedName>
        <fullName evidence="3">Uncharacterized protein LOC130494266 isoform X2</fullName>
    </submittedName>
    <submittedName>
        <fullName evidence="4">Uncharacterized protein LOC130494706 isoform X2</fullName>
    </submittedName>
</protein>
<dbReference type="RefSeq" id="XP_056863810.1">
    <property type="nucleotide sequence ID" value="XM_057007830.1"/>
</dbReference>